<name>A0A382TP57_9ZZZZ</name>
<comment type="subcellular location">
    <subcellularLocation>
        <location evidence="1">Membrane</location>
        <topology evidence="1">Multi-pass membrane protein</topology>
    </subcellularLocation>
</comment>
<evidence type="ECO:0000256" key="5">
    <source>
        <dbReference type="ARBA" id="ARBA00022989"/>
    </source>
</evidence>
<evidence type="ECO:0000256" key="8">
    <source>
        <dbReference type="ARBA" id="ARBA00023157"/>
    </source>
</evidence>
<dbReference type="Pfam" id="PF07884">
    <property type="entry name" value="VKOR"/>
    <property type="match status" value="1"/>
</dbReference>
<dbReference type="InterPro" id="IPR038354">
    <property type="entry name" value="VKOR_sf"/>
</dbReference>
<dbReference type="GO" id="GO:0016020">
    <property type="term" value="C:membrane"/>
    <property type="evidence" value="ECO:0007669"/>
    <property type="project" value="UniProtKB-SubCell"/>
</dbReference>
<evidence type="ECO:0000256" key="3">
    <source>
        <dbReference type="ARBA" id="ARBA00022692"/>
    </source>
</evidence>
<evidence type="ECO:0000313" key="12">
    <source>
        <dbReference type="EMBL" id="SVD23864.1"/>
    </source>
</evidence>
<keyword evidence="3 10" id="KW-0812">Transmembrane</keyword>
<proteinExistence type="inferred from homology"/>
<dbReference type="InterPro" id="IPR012932">
    <property type="entry name" value="VKOR"/>
</dbReference>
<sequence length="127" mass="14233">MLAFAGGAFSFYFYAVSNHRVLYSQWWVPRVCQLELTECVSIIKTKYGEIFGIQNALSGTIFLIAYGFALMGVPLRLIPEFIPFVMGAFTIIIGLYLVNGLFKLKTVCPICITVHVLNVVIFSLQLI</sequence>
<evidence type="ECO:0000256" key="10">
    <source>
        <dbReference type="SAM" id="Phobius"/>
    </source>
</evidence>
<keyword evidence="9" id="KW-0676">Redox-active center</keyword>
<comment type="similarity">
    <text evidence="2">Belongs to the VKOR family.</text>
</comment>
<keyword evidence="4" id="KW-0874">Quinone</keyword>
<evidence type="ECO:0000256" key="9">
    <source>
        <dbReference type="ARBA" id="ARBA00023284"/>
    </source>
</evidence>
<reference evidence="12" key="1">
    <citation type="submission" date="2018-05" db="EMBL/GenBank/DDBJ databases">
        <authorList>
            <person name="Lanie J.A."/>
            <person name="Ng W.-L."/>
            <person name="Kazmierczak K.M."/>
            <person name="Andrzejewski T.M."/>
            <person name="Davidsen T.M."/>
            <person name="Wayne K.J."/>
            <person name="Tettelin H."/>
            <person name="Glass J.I."/>
            <person name="Rusch D."/>
            <person name="Podicherti R."/>
            <person name="Tsui H.-C.T."/>
            <person name="Winkler M.E."/>
        </authorList>
    </citation>
    <scope>NUCLEOTIDE SEQUENCE</scope>
</reference>
<keyword evidence="7 10" id="KW-0472">Membrane</keyword>
<evidence type="ECO:0000256" key="4">
    <source>
        <dbReference type="ARBA" id="ARBA00022719"/>
    </source>
</evidence>
<dbReference type="GO" id="GO:0048038">
    <property type="term" value="F:quinone binding"/>
    <property type="evidence" value="ECO:0007669"/>
    <property type="project" value="UniProtKB-KW"/>
</dbReference>
<keyword evidence="5 10" id="KW-1133">Transmembrane helix</keyword>
<evidence type="ECO:0000256" key="7">
    <source>
        <dbReference type="ARBA" id="ARBA00023136"/>
    </source>
</evidence>
<organism evidence="12">
    <name type="scientific">marine metagenome</name>
    <dbReference type="NCBI Taxonomy" id="408172"/>
    <lineage>
        <taxon>unclassified sequences</taxon>
        <taxon>metagenomes</taxon>
        <taxon>ecological metagenomes</taxon>
    </lineage>
</organism>
<gene>
    <name evidence="12" type="ORF">METZ01_LOCUS376718</name>
</gene>
<evidence type="ECO:0000256" key="6">
    <source>
        <dbReference type="ARBA" id="ARBA00023002"/>
    </source>
</evidence>
<feature type="domain" description="Vitamin K epoxide reductase" evidence="11">
    <location>
        <begin position="2"/>
        <end position="125"/>
    </location>
</feature>
<keyword evidence="8" id="KW-1015">Disulfide bond</keyword>
<feature type="transmembrane region" description="Helical" evidence="10">
    <location>
        <begin position="106"/>
        <end position="126"/>
    </location>
</feature>
<dbReference type="EMBL" id="UINC01138115">
    <property type="protein sequence ID" value="SVD23864.1"/>
    <property type="molecule type" value="Genomic_DNA"/>
</dbReference>
<feature type="transmembrane region" description="Helical" evidence="10">
    <location>
        <begin position="81"/>
        <end position="99"/>
    </location>
</feature>
<keyword evidence="6" id="KW-0560">Oxidoreductase</keyword>
<evidence type="ECO:0000259" key="11">
    <source>
        <dbReference type="Pfam" id="PF07884"/>
    </source>
</evidence>
<dbReference type="Gene3D" id="1.20.1440.130">
    <property type="entry name" value="VKOR domain"/>
    <property type="match status" value="1"/>
</dbReference>
<feature type="transmembrane region" description="Helical" evidence="10">
    <location>
        <begin position="56"/>
        <end position="75"/>
    </location>
</feature>
<dbReference type="AlphaFoldDB" id="A0A382TP57"/>
<accession>A0A382TP57</accession>
<evidence type="ECO:0000256" key="2">
    <source>
        <dbReference type="ARBA" id="ARBA00006214"/>
    </source>
</evidence>
<evidence type="ECO:0000256" key="1">
    <source>
        <dbReference type="ARBA" id="ARBA00004141"/>
    </source>
</evidence>
<protein>
    <recommendedName>
        <fullName evidence="11">Vitamin K epoxide reductase domain-containing protein</fullName>
    </recommendedName>
</protein>
<dbReference type="GO" id="GO:0016491">
    <property type="term" value="F:oxidoreductase activity"/>
    <property type="evidence" value="ECO:0007669"/>
    <property type="project" value="UniProtKB-KW"/>
</dbReference>